<proteinExistence type="predicted"/>
<evidence type="ECO:0000313" key="2">
    <source>
        <dbReference type="Proteomes" id="UP000054279"/>
    </source>
</evidence>
<evidence type="ECO:0000313" key="1">
    <source>
        <dbReference type="EMBL" id="KIJ46644.1"/>
    </source>
</evidence>
<gene>
    <name evidence="1" type="ORF">M422DRAFT_249800</name>
</gene>
<name>A0A0C9VUM6_SPHS4</name>
<protein>
    <submittedName>
        <fullName evidence="1">Uncharacterized protein</fullName>
    </submittedName>
</protein>
<dbReference type="Proteomes" id="UP000054279">
    <property type="component" value="Unassembled WGS sequence"/>
</dbReference>
<keyword evidence="2" id="KW-1185">Reference proteome</keyword>
<dbReference type="AlphaFoldDB" id="A0A0C9VUM6"/>
<dbReference type="HOGENOM" id="CLU_1670503_0_0_1"/>
<accession>A0A0C9VUM6</accession>
<reference evidence="1 2" key="1">
    <citation type="submission" date="2014-06" db="EMBL/GenBank/DDBJ databases">
        <title>Evolutionary Origins and Diversification of the Mycorrhizal Mutualists.</title>
        <authorList>
            <consortium name="DOE Joint Genome Institute"/>
            <consortium name="Mycorrhizal Genomics Consortium"/>
            <person name="Kohler A."/>
            <person name="Kuo A."/>
            <person name="Nagy L.G."/>
            <person name="Floudas D."/>
            <person name="Copeland A."/>
            <person name="Barry K.W."/>
            <person name="Cichocki N."/>
            <person name="Veneault-Fourrey C."/>
            <person name="LaButti K."/>
            <person name="Lindquist E.A."/>
            <person name="Lipzen A."/>
            <person name="Lundell T."/>
            <person name="Morin E."/>
            <person name="Murat C."/>
            <person name="Riley R."/>
            <person name="Ohm R."/>
            <person name="Sun H."/>
            <person name="Tunlid A."/>
            <person name="Henrissat B."/>
            <person name="Grigoriev I.V."/>
            <person name="Hibbett D.S."/>
            <person name="Martin F."/>
        </authorList>
    </citation>
    <scope>NUCLEOTIDE SEQUENCE [LARGE SCALE GENOMIC DNA]</scope>
    <source>
        <strain evidence="1 2">SS14</strain>
    </source>
</reference>
<sequence>MPTSVHATISHCDSHIVVAPASNEARAVPSNIPVIKDSIWNIWERFFVLRKTAWHMDTSIYLFPNVYDIPPLFSFFSKEASRNGIAHFVTIVAHQTNPFNFRHFTPPLDRRQIDISSFSARTLPGPLKTTSKASTTVMEDIMDDDGGIMASTSKQGLV</sequence>
<organism evidence="1 2">
    <name type="scientific">Sphaerobolus stellatus (strain SS14)</name>
    <dbReference type="NCBI Taxonomy" id="990650"/>
    <lineage>
        <taxon>Eukaryota</taxon>
        <taxon>Fungi</taxon>
        <taxon>Dikarya</taxon>
        <taxon>Basidiomycota</taxon>
        <taxon>Agaricomycotina</taxon>
        <taxon>Agaricomycetes</taxon>
        <taxon>Phallomycetidae</taxon>
        <taxon>Geastrales</taxon>
        <taxon>Sphaerobolaceae</taxon>
        <taxon>Sphaerobolus</taxon>
    </lineage>
</organism>
<dbReference type="EMBL" id="KN837106">
    <property type="protein sequence ID" value="KIJ46644.1"/>
    <property type="molecule type" value="Genomic_DNA"/>
</dbReference>